<proteinExistence type="predicted"/>
<dbReference type="EMBL" id="BQNB010020088">
    <property type="protein sequence ID" value="GJT92215.1"/>
    <property type="molecule type" value="Genomic_DNA"/>
</dbReference>
<protein>
    <submittedName>
        <fullName evidence="1">Retrovirus-related pol polyprotein from transposon TNT 1-94</fullName>
    </submittedName>
</protein>
<evidence type="ECO:0000313" key="2">
    <source>
        <dbReference type="Proteomes" id="UP001151760"/>
    </source>
</evidence>
<name>A0ABQ5HWI1_9ASTR</name>
<dbReference type="Proteomes" id="UP001151760">
    <property type="component" value="Unassembled WGS sequence"/>
</dbReference>
<dbReference type="PANTHER" id="PTHR33067:SF9">
    <property type="entry name" value="RNA-DIRECTED DNA POLYMERASE"/>
    <property type="match status" value="1"/>
</dbReference>
<dbReference type="InterPro" id="IPR021109">
    <property type="entry name" value="Peptidase_aspartic_dom_sf"/>
</dbReference>
<keyword evidence="2" id="KW-1185">Reference proteome</keyword>
<dbReference type="CDD" id="cd00303">
    <property type="entry name" value="retropepsin_like"/>
    <property type="match status" value="1"/>
</dbReference>
<gene>
    <name evidence="1" type="ORF">Tco_1081060</name>
</gene>
<dbReference type="Pfam" id="PF08284">
    <property type="entry name" value="RVP_2"/>
    <property type="match status" value="1"/>
</dbReference>
<dbReference type="SUPFAM" id="SSF50630">
    <property type="entry name" value="Acid proteases"/>
    <property type="match status" value="1"/>
</dbReference>
<reference evidence="1" key="2">
    <citation type="submission" date="2022-01" db="EMBL/GenBank/DDBJ databases">
        <authorList>
            <person name="Yamashiro T."/>
            <person name="Shiraishi A."/>
            <person name="Satake H."/>
            <person name="Nakayama K."/>
        </authorList>
    </citation>
    <scope>NUCLEOTIDE SEQUENCE</scope>
</reference>
<reference evidence="1" key="1">
    <citation type="journal article" date="2022" name="Int. J. Mol. Sci.">
        <title>Draft Genome of Tanacetum Coccineum: Genomic Comparison of Closely Related Tanacetum-Family Plants.</title>
        <authorList>
            <person name="Yamashiro T."/>
            <person name="Shiraishi A."/>
            <person name="Nakayama K."/>
            <person name="Satake H."/>
        </authorList>
    </citation>
    <scope>NUCLEOTIDE SEQUENCE</scope>
</reference>
<sequence>MTIPFPSRLNDYYCDEKKGSYGQQFLKANSYEASHIDNSIPQKKKDPESFTLPCYINNVCFDNALADLGASISVMPLSTYLNLGLGELAHTKLTVELADRIVKYPKGVAENVLVGIGKFVFPVDFIILDMPEDVKVPLILGRPFLSTAHAKIDVFKRKITLRVGDEKIIFKSMKPTSSLIKMVYMLGLRERMKLDLEARLMGETLVLNRSLDLSYGDYIELNDLNVPLELRRDQVDDLMPTIEEGEVIDVPMIDIIKTRNNGSFDEEFYNSIMKDKVEYKGKNVVGAFMNVPIFVVTHFAVVENMDGYRDQDMGDIILEEPFCKASCVEARRFYGLITIHNGFSIRHIPVYRYDDLAGKEIDEAGEVSIIWNPMCVL</sequence>
<comment type="caution">
    <text evidence="1">The sequence shown here is derived from an EMBL/GenBank/DDBJ whole genome shotgun (WGS) entry which is preliminary data.</text>
</comment>
<accession>A0ABQ5HWI1</accession>
<dbReference type="Gene3D" id="2.40.70.10">
    <property type="entry name" value="Acid Proteases"/>
    <property type="match status" value="1"/>
</dbReference>
<evidence type="ECO:0000313" key="1">
    <source>
        <dbReference type="EMBL" id="GJT92215.1"/>
    </source>
</evidence>
<organism evidence="1 2">
    <name type="scientific">Tanacetum coccineum</name>
    <dbReference type="NCBI Taxonomy" id="301880"/>
    <lineage>
        <taxon>Eukaryota</taxon>
        <taxon>Viridiplantae</taxon>
        <taxon>Streptophyta</taxon>
        <taxon>Embryophyta</taxon>
        <taxon>Tracheophyta</taxon>
        <taxon>Spermatophyta</taxon>
        <taxon>Magnoliopsida</taxon>
        <taxon>eudicotyledons</taxon>
        <taxon>Gunneridae</taxon>
        <taxon>Pentapetalae</taxon>
        <taxon>asterids</taxon>
        <taxon>campanulids</taxon>
        <taxon>Asterales</taxon>
        <taxon>Asteraceae</taxon>
        <taxon>Asteroideae</taxon>
        <taxon>Anthemideae</taxon>
        <taxon>Anthemidinae</taxon>
        <taxon>Tanacetum</taxon>
    </lineage>
</organism>
<dbReference type="PANTHER" id="PTHR33067">
    <property type="entry name" value="RNA-DIRECTED DNA POLYMERASE-RELATED"/>
    <property type="match status" value="1"/>
</dbReference>